<sequence length="714" mass="80863">MSTIIIEETEKERDDVLRQKRTGQKRYAFDVVFDEDSTQDEVYEKTTKSLVKDILVGFNATVFAYGATGSGKTHTMVGHGGETGIMVRAISDLFNIVSKNAYRYTTIGNTRLKGKNFEVSKINVLILELWAGAQVKMSYLEIYNENIRDLLNPASGFLELREDTSRNRNIQVTGLSEVVVVSIDEVMGLLHQGNRQRTVEPTGVNKTSSRSHALLSVTVCKASRTATAVRQGRLFMIDLAGSERASHTKNRGKRLKEGAHINRSLLALGNCINALSGGTNPRFVNYRDSKLTRLLRESLSGNCRTVMIAHVSSAASHKDETRNTLIYAARASGISHKVERNVLNVSFQVNQYRSVISDLRNEISRLRTKLDEGRAKSSNGQHSDTPVNQIRDQIVGTFREQMKLRRKLMDIDGHLLSLGVEAERQHQIISQWESRNNRLYCRRTSSQRRPNTKSSINTSNADSFDNDQLNMHQAWSDLSYIEHEQERYVALRSKTVSELDAVRQQAVALENNLPKRLDSETERELLSLICRVHELEADKMALQGERLVESYELRRRGDLLHKMHRQQRITDDIITKQRQIIEGQNVPLPTDLKELYRSYQQEIHANSYNTDVNTIPLTSAMQSIDKSFEKATIDDQQDKNRTYTAESRVQPITPESRLYTTSSNESLAAGFDWEKDQGSLPPINQSVAVPNSRDEIPSPVPASVLFPPISNRFK</sequence>
<dbReference type="AlphaFoldDB" id="A0A6G0YIC7"/>
<evidence type="ECO:0000256" key="11">
    <source>
        <dbReference type="SAM" id="MobiDB-lite"/>
    </source>
</evidence>
<dbReference type="PRINTS" id="PR00380">
    <property type="entry name" value="KINESINHEAVY"/>
</dbReference>
<keyword evidence="2 9" id="KW-0493">Microtubule</keyword>
<dbReference type="InterPro" id="IPR027417">
    <property type="entry name" value="P-loop_NTPase"/>
</dbReference>
<keyword evidence="5 10" id="KW-0175">Coiled coil</keyword>
<dbReference type="GO" id="GO:0007018">
    <property type="term" value="P:microtubule-based movement"/>
    <property type="evidence" value="ECO:0007669"/>
    <property type="project" value="InterPro"/>
</dbReference>
<dbReference type="SMART" id="SM00129">
    <property type="entry name" value="KISc"/>
    <property type="match status" value="1"/>
</dbReference>
<keyword evidence="7" id="KW-0963">Cytoplasm</keyword>
<evidence type="ECO:0000256" key="7">
    <source>
        <dbReference type="ARBA" id="ARBA00023212"/>
    </source>
</evidence>
<evidence type="ECO:0000256" key="5">
    <source>
        <dbReference type="ARBA" id="ARBA00023054"/>
    </source>
</evidence>
<keyword evidence="7" id="KW-0206">Cytoskeleton</keyword>
<organism evidence="13 14">
    <name type="scientific">Aphis craccivora</name>
    <name type="common">Cowpea aphid</name>
    <dbReference type="NCBI Taxonomy" id="307492"/>
    <lineage>
        <taxon>Eukaryota</taxon>
        <taxon>Metazoa</taxon>
        <taxon>Ecdysozoa</taxon>
        <taxon>Arthropoda</taxon>
        <taxon>Hexapoda</taxon>
        <taxon>Insecta</taxon>
        <taxon>Pterygota</taxon>
        <taxon>Neoptera</taxon>
        <taxon>Paraneoptera</taxon>
        <taxon>Hemiptera</taxon>
        <taxon>Sternorrhyncha</taxon>
        <taxon>Aphidomorpha</taxon>
        <taxon>Aphidoidea</taxon>
        <taxon>Aphididae</taxon>
        <taxon>Aphidini</taxon>
        <taxon>Aphis</taxon>
        <taxon>Aphis</taxon>
    </lineage>
</organism>
<evidence type="ECO:0000256" key="2">
    <source>
        <dbReference type="ARBA" id="ARBA00022701"/>
    </source>
</evidence>
<dbReference type="PANTHER" id="PTHR47968:SF13">
    <property type="entry name" value="KINESIN-LIKE PROTEIN KIF19 ISOFORM X1"/>
    <property type="match status" value="1"/>
</dbReference>
<dbReference type="SUPFAM" id="SSF52540">
    <property type="entry name" value="P-loop containing nucleoside triphosphate hydrolases"/>
    <property type="match status" value="1"/>
</dbReference>
<feature type="domain" description="Kinesin motor" evidence="12">
    <location>
        <begin position="1"/>
        <end position="334"/>
    </location>
</feature>
<reference evidence="13 14" key="1">
    <citation type="submission" date="2019-08" db="EMBL/GenBank/DDBJ databases">
        <title>Whole genome of Aphis craccivora.</title>
        <authorList>
            <person name="Voronova N.V."/>
            <person name="Shulinski R.S."/>
            <person name="Bandarenka Y.V."/>
            <person name="Zhorov D.G."/>
            <person name="Warner D."/>
        </authorList>
    </citation>
    <scope>NUCLEOTIDE SEQUENCE [LARGE SCALE GENOMIC DNA]</scope>
    <source>
        <strain evidence="13">180601</strain>
        <tissue evidence="13">Whole Body</tissue>
    </source>
</reference>
<proteinExistence type="inferred from homology"/>
<evidence type="ECO:0000256" key="1">
    <source>
        <dbReference type="ARBA" id="ARBA00004245"/>
    </source>
</evidence>
<dbReference type="Gene3D" id="3.40.850.10">
    <property type="entry name" value="Kinesin motor domain"/>
    <property type="match status" value="1"/>
</dbReference>
<dbReference type="PROSITE" id="PS50067">
    <property type="entry name" value="KINESIN_MOTOR_2"/>
    <property type="match status" value="1"/>
</dbReference>
<evidence type="ECO:0000256" key="6">
    <source>
        <dbReference type="ARBA" id="ARBA00023175"/>
    </source>
</evidence>
<dbReference type="GO" id="GO:0003777">
    <property type="term" value="F:microtubule motor activity"/>
    <property type="evidence" value="ECO:0007669"/>
    <property type="project" value="InterPro"/>
</dbReference>
<dbReference type="InterPro" id="IPR001752">
    <property type="entry name" value="Kinesin_motor_dom"/>
</dbReference>
<evidence type="ECO:0000259" key="12">
    <source>
        <dbReference type="PROSITE" id="PS50067"/>
    </source>
</evidence>
<dbReference type="EMBL" id="VUJU01003849">
    <property type="protein sequence ID" value="KAF0756468.1"/>
    <property type="molecule type" value="Genomic_DNA"/>
</dbReference>
<evidence type="ECO:0000256" key="10">
    <source>
        <dbReference type="SAM" id="Coils"/>
    </source>
</evidence>
<dbReference type="InterPro" id="IPR019821">
    <property type="entry name" value="Kinesin_motor_CS"/>
</dbReference>
<dbReference type="OrthoDB" id="3176171at2759"/>
<dbReference type="PANTHER" id="PTHR47968">
    <property type="entry name" value="CENTROMERE PROTEIN E"/>
    <property type="match status" value="1"/>
</dbReference>
<keyword evidence="6 8" id="KW-0505">Motor protein</keyword>
<feature type="binding site" evidence="8">
    <location>
        <begin position="66"/>
        <end position="73"/>
    </location>
    <ligand>
        <name>ATP</name>
        <dbReference type="ChEBI" id="CHEBI:30616"/>
    </ligand>
</feature>
<dbReference type="GO" id="GO:0005524">
    <property type="term" value="F:ATP binding"/>
    <property type="evidence" value="ECO:0007669"/>
    <property type="project" value="UniProtKB-UniRule"/>
</dbReference>
<evidence type="ECO:0000256" key="9">
    <source>
        <dbReference type="RuleBase" id="RU000394"/>
    </source>
</evidence>
<comment type="subcellular location">
    <subcellularLocation>
        <location evidence="1">Cytoplasm</location>
        <location evidence="1">Cytoskeleton</location>
    </subcellularLocation>
</comment>
<feature type="region of interest" description="Disordered" evidence="11">
    <location>
        <begin position="674"/>
        <end position="700"/>
    </location>
</feature>
<dbReference type="PROSITE" id="PS00411">
    <property type="entry name" value="KINESIN_MOTOR_1"/>
    <property type="match status" value="1"/>
</dbReference>
<evidence type="ECO:0000313" key="14">
    <source>
        <dbReference type="Proteomes" id="UP000478052"/>
    </source>
</evidence>
<dbReference type="GO" id="GO:0005874">
    <property type="term" value="C:microtubule"/>
    <property type="evidence" value="ECO:0007669"/>
    <property type="project" value="UniProtKB-KW"/>
</dbReference>
<accession>A0A6G0YIC7</accession>
<dbReference type="Proteomes" id="UP000478052">
    <property type="component" value="Unassembled WGS sequence"/>
</dbReference>
<gene>
    <name evidence="13" type="ORF">FWK35_00014378</name>
</gene>
<feature type="coiled-coil region" evidence="10">
    <location>
        <begin position="349"/>
        <end position="376"/>
    </location>
</feature>
<name>A0A6G0YIC7_APHCR</name>
<dbReference type="GO" id="GO:0008017">
    <property type="term" value="F:microtubule binding"/>
    <property type="evidence" value="ECO:0007669"/>
    <property type="project" value="InterPro"/>
</dbReference>
<feature type="region of interest" description="Disordered" evidence="11">
    <location>
        <begin position="443"/>
        <end position="466"/>
    </location>
</feature>
<keyword evidence="14" id="KW-1185">Reference proteome</keyword>
<evidence type="ECO:0000256" key="3">
    <source>
        <dbReference type="ARBA" id="ARBA00022741"/>
    </source>
</evidence>
<comment type="caution">
    <text evidence="13">The sequence shown here is derived from an EMBL/GenBank/DDBJ whole genome shotgun (WGS) entry which is preliminary data.</text>
</comment>
<keyword evidence="4 8" id="KW-0067">ATP-binding</keyword>
<evidence type="ECO:0000256" key="4">
    <source>
        <dbReference type="ARBA" id="ARBA00022840"/>
    </source>
</evidence>
<protein>
    <recommendedName>
        <fullName evidence="9">Kinesin-like protein</fullName>
    </recommendedName>
</protein>
<dbReference type="Pfam" id="PF00225">
    <property type="entry name" value="Kinesin"/>
    <property type="match status" value="1"/>
</dbReference>
<evidence type="ECO:0000313" key="13">
    <source>
        <dbReference type="EMBL" id="KAF0756468.1"/>
    </source>
</evidence>
<comment type="similarity">
    <text evidence="8 9">Belongs to the TRAFAC class myosin-kinesin ATPase superfamily. Kinesin family.</text>
</comment>
<keyword evidence="3 8" id="KW-0547">Nucleotide-binding</keyword>
<evidence type="ECO:0000256" key="8">
    <source>
        <dbReference type="PROSITE-ProRule" id="PRU00283"/>
    </source>
</evidence>
<dbReference type="InterPro" id="IPR027640">
    <property type="entry name" value="Kinesin-like_fam"/>
</dbReference>
<dbReference type="InterPro" id="IPR036961">
    <property type="entry name" value="Kinesin_motor_dom_sf"/>
</dbReference>